<dbReference type="PANTHER" id="PTHR10188">
    <property type="entry name" value="L-ASPARAGINASE"/>
    <property type="match status" value="1"/>
</dbReference>
<feature type="binding site" evidence="6">
    <location>
        <begin position="247"/>
        <end position="250"/>
    </location>
    <ligand>
        <name>substrate</name>
    </ligand>
</feature>
<proteinExistence type="inferred from homology"/>
<organism evidence="10 11">
    <name type="scientific">Phyllachora maydis</name>
    <dbReference type="NCBI Taxonomy" id="1825666"/>
    <lineage>
        <taxon>Eukaryota</taxon>
        <taxon>Fungi</taxon>
        <taxon>Dikarya</taxon>
        <taxon>Ascomycota</taxon>
        <taxon>Pezizomycotina</taxon>
        <taxon>Sordariomycetes</taxon>
        <taxon>Sordariomycetidae</taxon>
        <taxon>Phyllachorales</taxon>
        <taxon>Phyllachoraceae</taxon>
        <taxon>Phyllachora</taxon>
    </lineage>
</organism>
<protein>
    <recommendedName>
        <fullName evidence="12">N(4)-(Beta-N-acetylglucosaminyl)-L-asparaginase</fullName>
    </recommendedName>
</protein>
<evidence type="ECO:0000256" key="6">
    <source>
        <dbReference type="PIRSR" id="PIRSR600246-2"/>
    </source>
</evidence>
<dbReference type="GO" id="GO:0008233">
    <property type="term" value="F:peptidase activity"/>
    <property type="evidence" value="ECO:0007669"/>
    <property type="project" value="UniProtKB-KW"/>
</dbReference>
<feature type="chain" id="PRO_5042214128" description="N(4)-(Beta-N-acetylglucosaminyl)-L-asparaginase" evidence="9">
    <location>
        <begin position="26"/>
        <end position="548"/>
    </location>
</feature>
<evidence type="ECO:0000313" key="10">
    <source>
        <dbReference type="EMBL" id="KAK2069162.1"/>
    </source>
</evidence>
<evidence type="ECO:0000256" key="5">
    <source>
        <dbReference type="PIRSR" id="PIRSR600246-1"/>
    </source>
</evidence>
<keyword evidence="3" id="KW-0378">Hydrolase</keyword>
<dbReference type="EMBL" id="JAQQPM010000003">
    <property type="protein sequence ID" value="KAK2069162.1"/>
    <property type="molecule type" value="Genomic_DNA"/>
</dbReference>
<evidence type="ECO:0000313" key="11">
    <source>
        <dbReference type="Proteomes" id="UP001217918"/>
    </source>
</evidence>
<dbReference type="GO" id="GO:0003948">
    <property type="term" value="F:N4-(beta-N-acetylglucosaminyl)-L-asparaginase activity"/>
    <property type="evidence" value="ECO:0007669"/>
    <property type="project" value="TreeGrafter"/>
</dbReference>
<dbReference type="Pfam" id="PF01112">
    <property type="entry name" value="Asparaginase_2"/>
    <property type="match status" value="1"/>
</dbReference>
<gene>
    <name evidence="10" type="ORF">P8C59_003766</name>
</gene>
<comment type="similarity">
    <text evidence="1">Belongs to the Ntn-hydrolase family.</text>
</comment>
<evidence type="ECO:0000256" key="2">
    <source>
        <dbReference type="ARBA" id="ARBA00022670"/>
    </source>
</evidence>
<dbReference type="SUPFAM" id="SSF56235">
    <property type="entry name" value="N-terminal nucleophile aminohydrolases (Ntn hydrolases)"/>
    <property type="match status" value="1"/>
</dbReference>
<dbReference type="GO" id="GO:0005737">
    <property type="term" value="C:cytoplasm"/>
    <property type="evidence" value="ECO:0007669"/>
    <property type="project" value="TreeGrafter"/>
</dbReference>
<accession>A0AAD9I2E0</accession>
<feature type="binding site" evidence="6">
    <location>
        <begin position="270"/>
        <end position="273"/>
    </location>
    <ligand>
        <name>substrate</name>
    </ligand>
</feature>
<name>A0AAD9I2E0_9PEZI</name>
<comment type="caution">
    <text evidence="10">The sequence shown here is derived from an EMBL/GenBank/DDBJ whole genome shotgun (WGS) entry which is preliminary data.</text>
</comment>
<evidence type="ECO:0008006" key="12">
    <source>
        <dbReference type="Google" id="ProtNLM"/>
    </source>
</evidence>
<evidence type="ECO:0000256" key="3">
    <source>
        <dbReference type="ARBA" id="ARBA00022801"/>
    </source>
</evidence>
<dbReference type="Gene3D" id="3.60.20.30">
    <property type="entry name" value="(Glycosyl)asparaginase"/>
    <property type="match status" value="1"/>
</dbReference>
<feature type="compositionally biased region" description="Basic and acidic residues" evidence="8">
    <location>
        <begin position="412"/>
        <end position="433"/>
    </location>
</feature>
<reference evidence="10" key="1">
    <citation type="journal article" date="2023" name="Mol. Plant Microbe Interact.">
        <title>Elucidating the Obligate Nature and Biological Capacity of an Invasive Fungal Corn Pathogen.</title>
        <authorList>
            <person name="MacCready J.S."/>
            <person name="Roggenkamp E.M."/>
            <person name="Gdanetz K."/>
            <person name="Chilvers M.I."/>
        </authorList>
    </citation>
    <scope>NUCLEOTIDE SEQUENCE</scope>
    <source>
        <strain evidence="10">PM02</strain>
    </source>
</reference>
<evidence type="ECO:0000256" key="1">
    <source>
        <dbReference type="ARBA" id="ARBA00010872"/>
    </source>
</evidence>
<dbReference type="FunFam" id="3.60.20.30:FF:000003">
    <property type="entry name" value="N(4)-(Beta-N-acetylglucosaminyl)-L-asparaginase isoform X1"/>
    <property type="match status" value="1"/>
</dbReference>
<evidence type="ECO:0000256" key="8">
    <source>
        <dbReference type="SAM" id="MobiDB-lite"/>
    </source>
</evidence>
<dbReference type="PANTHER" id="PTHR10188:SF6">
    <property type="entry name" value="N(4)-(BETA-N-ACETYLGLUCOSAMINYL)-L-ASPARAGINASE"/>
    <property type="match status" value="1"/>
</dbReference>
<sequence length="548" mass="56689">MLPVQHGNGMRPLLYLWTLLHHASASSSNVPFVLNTWGGPFTIATDAAFASLVQGPRAGSHRPRGTAALDAVEAGCAACEAAQCDGTVGFGGAPDEQCETTLDALLMDGTTLAAGAVAGLRRVRAAIGVARAVLDHTAHTMLAGDLATAFAVQNGFVEEDLGTDASRERCRAWREADRCQGNYRVGVEPDPRTSCGPYVPVERPGAGGWGGRQQRSHDTVSMIVIDRDGAMAAGTSTNGAIHKIPGRVGDGPIVGSGSYVDGEVGGCGATGDGDIMMRFLPCYQAVENLRRGMTPTQAAEDAVGRMMRRFPALLSGVVVANTRGEHGGAASGWNFTYSFRQGGMPATEVVTLSPLDAGEVLYKAADQLAAGVPSARAAAMPALSSGSRPDVQAPPSRRHHRSPGTRTPWKPELVRADSRESGRPDLKRDRQPLEDVSPDGAWAAEAARGGGAACEPGGFAAPLLAAGGIGGVGVGAGGRPGLVVVVVAARAGRIRKSRDAADDVPWCSCLAVAALVVDSANGRSEALRKRLHQGDGHLDRAVLLWATL</sequence>
<keyword evidence="4" id="KW-0068">Autocatalytic cleavage</keyword>
<keyword evidence="9" id="KW-0732">Signal</keyword>
<keyword evidence="2" id="KW-0645">Protease</keyword>
<keyword evidence="11" id="KW-1185">Reference proteome</keyword>
<evidence type="ECO:0000256" key="4">
    <source>
        <dbReference type="ARBA" id="ARBA00022813"/>
    </source>
</evidence>
<dbReference type="AlphaFoldDB" id="A0AAD9I2E0"/>
<dbReference type="Proteomes" id="UP001217918">
    <property type="component" value="Unassembled WGS sequence"/>
</dbReference>
<evidence type="ECO:0000256" key="7">
    <source>
        <dbReference type="PIRSR" id="PIRSR600246-3"/>
    </source>
</evidence>
<dbReference type="InterPro" id="IPR000246">
    <property type="entry name" value="Peptidase_T2"/>
</dbReference>
<feature type="active site" description="Nucleophile" evidence="5">
    <location>
        <position position="219"/>
    </location>
</feature>
<feature type="region of interest" description="Disordered" evidence="8">
    <location>
        <begin position="380"/>
        <end position="438"/>
    </location>
</feature>
<dbReference type="CDD" id="cd04513">
    <property type="entry name" value="Glycosylasparaginase"/>
    <property type="match status" value="1"/>
</dbReference>
<feature type="site" description="Cleavage; by autolysis" evidence="7">
    <location>
        <begin position="218"/>
        <end position="219"/>
    </location>
</feature>
<evidence type="ECO:0000256" key="9">
    <source>
        <dbReference type="SAM" id="SignalP"/>
    </source>
</evidence>
<feature type="signal peptide" evidence="9">
    <location>
        <begin position="1"/>
        <end position="25"/>
    </location>
</feature>
<dbReference type="InterPro" id="IPR029055">
    <property type="entry name" value="Ntn_hydrolases_N"/>
</dbReference>
<dbReference type="GO" id="GO:0006508">
    <property type="term" value="P:proteolysis"/>
    <property type="evidence" value="ECO:0007669"/>
    <property type="project" value="UniProtKB-KW"/>
</dbReference>